<proteinExistence type="predicted"/>
<feature type="domain" description="ABC transporter" evidence="4">
    <location>
        <begin position="6"/>
        <end position="229"/>
    </location>
</feature>
<organism evidence="5 6">
    <name type="scientific">Paenibacillus lacisoli</name>
    <dbReference type="NCBI Taxonomy" id="3064525"/>
    <lineage>
        <taxon>Bacteria</taxon>
        <taxon>Bacillati</taxon>
        <taxon>Bacillota</taxon>
        <taxon>Bacilli</taxon>
        <taxon>Bacillales</taxon>
        <taxon>Paenibacillaceae</taxon>
        <taxon>Paenibacillus</taxon>
    </lineage>
</organism>
<evidence type="ECO:0000313" key="5">
    <source>
        <dbReference type="EMBL" id="MDO7906972.1"/>
    </source>
</evidence>
<evidence type="ECO:0000256" key="1">
    <source>
        <dbReference type="ARBA" id="ARBA00022448"/>
    </source>
</evidence>
<gene>
    <name evidence="5" type="ORF">Q5741_11150</name>
</gene>
<dbReference type="InterPro" id="IPR051782">
    <property type="entry name" value="ABC_Transporter_VariousFunc"/>
</dbReference>
<protein>
    <submittedName>
        <fullName evidence="5">ABC transporter ATP-binding protein</fullName>
    </submittedName>
</protein>
<dbReference type="Gene3D" id="3.40.50.300">
    <property type="entry name" value="P-loop containing nucleotide triphosphate hydrolases"/>
    <property type="match status" value="1"/>
</dbReference>
<dbReference type="RefSeq" id="WP_305024173.1">
    <property type="nucleotide sequence ID" value="NZ_JAUQTB010000005.1"/>
</dbReference>
<dbReference type="EMBL" id="JAUQTB010000005">
    <property type="protein sequence ID" value="MDO7906972.1"/>
    <property type="molecule type" value="Genomic_DNA"/>
</dbReference>
<sequence>MTQNIITCEQVSKRYGRKTALDQLSLSIPEGSITGILGPNGCGKSTLFRSLVGLVQPDAGRIEVLGQQPGWRTNAGVAYLPDRAHWYPNDTVKHALDWGQTFLPGFDYERAEQMAEYMDVDTDMRVSGMSRGQEARVMLIMCIARTAPLIILDEPFAGIDVMSRESIVSGLIDLLEESHQTVLISTHDIQEVEALFDYTVMMNAGQAIWAGDSEQLRAEYGSLHQVFKTMYTKGRIKS</sequence>
<dbReference type="PANTHER" id="PTHR42939:SF1">
    <property type="entry name" value="ABC TRANSPORTER ATP-BINDING PROTEIN ALBC-RELATED"/>
    <property type="match status" value="1"/>
</dbReference>
<dbReference type="PROSITE" id="PS50893">
    <property type="entry name" value="ABC_TRANSPORTER_2"/>
    <property type="match status" value="1"/>
</dbReference>
<evidence type="ECO:0000313" key="6">
    <source>
        <dbReference type="Proteomes" id="UP001240171"/>
    </source>
</evidence>
<dbReference type="CDD" id="cd03230">
    <property type="entry name" value="ABC_DR_subfamily_A"/>
    <property type="match status" value="1"/>
</dbReference>
<reference evidence="5 6" key="1">
    <citation type="submission" date="2023-07" db="EMBL/GenBank/DDBJ databases">
        <title>Paenibacillus sp. JX-17 nov. isolated from soil.</title>
        <authorList>
            <person name="Wan Y."/>
            <person name="Liu B."/>
        </authorList>
    </citation>
    <scope>NUCLEOTIDE SEQUENCE [LARGE SCALE GENOMIC DNA]</scope>
    <source>
        <strain evidence="5 6">JX-17</strain>
    </source>
</reference>
<evidence type="ECO:0000259" key="4">
    <source>
        <dbReference type="PROSITE" id="PS50893"/>
    </source>
</evidence>
<dbReference type="InterPro" id="IPR003593">
    <property type="entry name" value="AAA+_ATPase"/>
</dbReference>
<dbReference type="InterPro" id="IPR003439">
    <property type="entry name" value="ABC_transporter-like_ATP-bd"/>
</dbReference>
<dbReference type="InterPro" id="IPR027417">
    <property type="entry name" value="P-loop_NTPase"/>
</dbReference>
<dbReference type="PANTHER" id="PTHR42939">
    <property type="entry name" value="ABC TRANSPORTER ATP-BINDING PROTEIN ALBC-RELATED"/>
    <property type="match status" value="1"/>
</dbReference>
<evidence type="ECO:0000256" key="3">
    <source>
        <dbReference type="ARBA" id="ARBA00022840"/>
    </source>
</evidence>
<name>A0ABT9CGC6_9BACL</name>
<keyword evidence="6" id="KW-1185">Reference proteome</keyword>
<dbReference type="Proteomes" id="UP001240171">
    <property type="component" value="Unassembled WGS sequence"/>
</dbReference>
<dbReference type="SMART" id="SM00382">
    <property type="entry name" value="AAA"/>
    <property type="match status" value="1"/>
</dbReference>
<dbReference type="Pfam" id="PF00005">
    <property type="entry name" value="ABC_tran"/>
    <property type="match status" value="1"/>
</dbReference>
<comment type="caution">
    <text evidence="5">The sequence shown here is derived from an EMBL/GenBank/DDBJ whole genome shotgun (WGS) entry which is preliminary data.</text>
</comment>
<evidence type="ECO:0000256" key="2">
    <source>
        <dbReference type="ARBA" id="ARBA00022741"/>
    </source>
</evidence>
<dbReference type="GO" id="GO:0005524">
    <property type="term" value="F:ATP binding"/>
    <property type="evidence" value="ECO:0007669"/>
    <property type="project" value="UniProtKB-KW"/>
</dbReference>
<keyword evidence="2" id="KW-0547">Nucleotide-binding</keyword>
<keyword evidence="1" id="KW-0813">Transport</keyword>
<dbReference type="SUPFAM" id="SSF52540">
    <property type="entry name" value="P-loop containing nucleoside triphosphate hydrolases"/>
    <property type="match status" value="1"/>
</dbReference>
<keyword evidence="3 5" id="KW-0067">ATP-binding</keyword>
<accession>A0ABT9CGC6</accession>